<reference evidence="2" key="1">
    <citation type="journal article" date="2019" name="Int. J. Syst. Evol. Microbiol.">
        <title>The Global Catalogue of Microorganisms (GCM) 10K type strain sequencing project: providing services to taxonomists for standard genome sequencing and annotation.</title>
        <authorList>
            <consortium name="The Broad Institute Genomics Platform"/>
            <consortium name="The Broad Institute Genome Sequencing Center for Infectious Disease"/>
            <person name="Wu L."/>
            <person name="Ma J."/>
        </authorList>
    </citation>
    <scope>NUCLEOTIDE SEQUENCE [LARGE SCALE GENOMIC DNA]</scope>
    <source>
        <strain evidence="2">KCTC 33676</strain>
    </source>
</reference>
<name>A0ABW5RBX3_9BACL</name>
<gene>
    <name evidence="1" type="ORF">ACFSUC_10830</name>
</gene>
<dbReference type="Proteomes" id="UP001597497">
    <property type="component" value="Unassembled WGS sequence"/>
</dbReference>
<dbReference type="EMBL" id="JBHUMM010000023">
    <property type="protein sequence ID" value="MFD2672099.1"/>
    <property type="molecule type" value="Genomic_DNA"/>
</dbReference>
<evidence type="ECO:0000313" key="2">
    <source>
        <dbReference type="Proteomes" id="UP001597497"/>
    </source>
</evidence>
<proteinExistence type="predicted"/>
<comment type="caution">
    <text evidence="1">The sequence shown here is derived from an EMBL/GenBank/DDBJ whole genome shotgun (WGS) entry which is preliminary data.</text>
</comment>
<dbReference type="RefSeq" id="WP_379929601.1">
    <property type="nucleotide sequence ID" value="NZ_JBHUMM010000023.1"/>
</dbReference>
<dbReference type="PANTHER" id="PTHR40053:SF1">
    <property type="entry name" value="SPORULATION-CONTROL PROTEIN SPO0M"/>
    <property type="match status" value="1"/>
</dbReference>
<evidence type="ECO:0000313" key="1">
    <source>
        <dbReference type="EMBL" id="MFD2672099.1"/>
    </source>
</evidence>
<sequence>MSFFKKVMASVGIGNMEVDTRLERDRLVPGEEVNGVIHIRGGKVDQQVERMNIAVKTEYLRERDDHKFKHSAEIVKYQVADHLLVKAGSNHEIPFSIPLPIETPSSLGRTPIWIQTDLDIDMAVDPQDRDYIEVLPHPYVATILDALNHLGFHLKKTQNEYTGKYGRSLPFIQEYEFVPTGHFRGHLDELEFIFMPQPNGLEFIVEVDRAARGLSGLFAEALDMDETKHRMFVSAEDLEVGPQGVADKLNQFLQSMI</sequence>
<dbReference type="Pfam" id="PF07070">
    <property type="entry name" value="Spo0M"/>
    <property type="match status" value="1"/>
</dbReference>
<dbReference type="PANTHER" id="PTHR40053">
    <property type="entry name" value="SPORULATION-CONTROL PROTEIN SPO0M"/>
    <property type="match status" value="1"/>
</dbReference>
<protein>
    <submittedName>
        <fullName evidence="1">Sporulation protein</fullName>
    </submittedName>
</protein>
<keyword evidence="2" id="KW-1185">Reference proteome</keyword>
<organism evidence="1 2">
    <name type="scientific">Marinicrinis sediminis</name>
    <dbReference type="NCBI Taxonomy" id="1652465"/>
    <lineage>
        <taxon>Bacteria</taxon>
        <taxon>Bacillati</taxon>
        <taxon>Bacillota</taxon>
        <taxon>Bacilli</taxon>
        <taxon>Bacillales</taxon>
        <taxon>Paenibacillaceae</taxon>
    </lineage>
</organism>
<accession>A0ABW5RBX3</accession>
<dbReference type="InterPro" id="IPR009776">
    <property type="entry name" value="Spore_0_M"/>
</dbReference>